<sequence>MVLNWPACSPDLSSTENVWSIMKRKTLPVGFFKAPSPVTWFRVSFKVCSSSPTVSTPASSASGPGSGKFLMENHSPVVTCLSTLLCGNAQAETSSYTRKLRKEKTAADRTHPANLLQRGRTYLHSETTIILTRRTSPLLSLSGFLSSLSSFSSQNKSVKTLT</sequence>
<dbReference type="InterPro" id="IPR036397">
    <property type="entry name" value="RNaseH_sf"/>
</dbReference>
<evidence type="ECO:0000313" key="2">
    <source>
        <dbReference type="Proteomes" id="UP001469553"/>
    </source>
</evidence>
<gene>
    <name evidence="1" type="ORF">AMECASPLE_021697</name>
</gene>
<proteinExistence type="predicted"/>
<evidence type="ECO:0000313" key="1">
    <source>
        <dbReference type="EMBL" id="MEQ2296120.1"/>
    </source>
</evidence>
<dbReference type="EMBL" id="JAHRIP010039505">
    <property type="protein sequence ID" value="MEQ2296120.1"/>
    <property type="molecule type" value="Genomic_DNA"/>
</dbReference>
<name>A0ABV0YRU3_9TELE</name>
<keyword evidence="2" id="KW-1185">Reference proteome</keyword>
<dbReference type="Proteomes" id="UP001469553">
    <property type="component" value="Unassembled WGS sequence"/>
</dbReference>
<dbReference type="Gene3D" id="3.30.420.10">
    <property type="entry name" value="Ribonuclease H-like superfamily/Ribonuclease H"/>
    <property type="match status" value="1"/>
</dbReference>
<protein>
    <submittedName>
        <fullName evidence="1">Uncharacterized protein</fullName>
    </submittedName>
</protein>
<organism evidence="1 2">
    <name type="scientific">Ameca splendens</name>
    <dbReference type="NCBI Taxonomy" id="208324"/>
    <lineage>
        <taxon>Eukaryota</taxon>
        <taxon>Metazoa</taxon>
        <taxon>Chordata</taxon>
        <taxon>Craniata</taxon>
        <taxon>Vertebrata</taxon>
        <taxon>Euteleostomi</taxon>
        <taxon>Actinopterygii</taxon>
        <taxon>Neopterygii</taxon>
        <taxon>Teleostei</taxon>
        <taxon>Neoteleostei</taxon>
        <taxon>Acanthomorphata</taxon>
        <taxon>Ovalentaria</taxon>
        <taxon>Atherinomorphae</taxon>
        <taxon>Cyprinodontiformes</taxon>
        <taxon>Goodeidae</taxon>
        <taxon>Ameca</taxon>
    </lineage>
</organism>
<comment type="caution">
    <text evidence="1">The sequence shown here is derived from an EMBL/GenBank/DDBJ whole genome shotgun (WGS) entry which is preliminary data.</text>
</comment>
<accession>A0ABV0YRU3</accession>
<reference evidence="1 2" key="1">
    <citation type="submission" date="2021-06" db="EMBL/GenBank/DDBJ databases">
        <authorList>
            <person name="Palmer J.M."/>
        </authorList>
    </citation>
    <scope>NUCLEOTIDE SEQUENCE [LARGE SCALE GENOMIC DNA]</scope>
    <source>
        <strain evidence="1 2">AS_MEX2019</strain>
        <tissue evidence="1">Muscle</tissue>
    </source>
</reference>